<comment type="caution">
    <text evidence="1">The sequence shown here is derived from an EMBL/GenBank/DDBJ whole genome shotgun (WGS) entry which is preliminary data.</text>
</comment>
<proteinExistence type="predicted"/>
<protein>
    <recommendedName>
        <fullName evidence="3">PIN domain-containing protein</fullName>
    </recommendedName>
</protein>
<name>A0ABN2Y6Z8_9ACTN</name>
<sequence length="96" mass="9967">MLLGWGVSRCADVLSALADRKPKAVRLHAGLKDTPHRAVALAAAELPPKKRPDAVDALVALTAARHGSAVAFTSDPAGLTACLKALDAQDVHVVRI</sequence>
<dbReference type="Proteomes" id="UP001500897">
    <property type="component" value="Unassembled WGS sequence"/>
</dbReference>
<evidence type="ECO:0000313" key="2">
    <source>
        <dbReference type="Proteomes" id="UP001500897"/>
    </source>
</evidence>
<organism evidence="1 2">
    <name type="scientific">Kitasatospora saccharophila</name>
    <dbReference type="NCBI Taxonomy" id="407973"/>
    <lineage>
        <taxon>Bacteria</taxon>
        <taxon>Bacillati</taxon>
        <taxon>Actinomycetota</taxon>
        <taxon>Actinomycetes</taxon>
        <taxon>Kitasatosporales</taxon>
        <taxon>Streptomycetaceae</taxon>
        <taxon>Kitasatospora</taxon>
    </lineage>
</organism>
<keyword evidence="2" id="KW-1185">Reference proteome</keyword>
<gene>
    <name evidence="1" type="ORF">GCM10009759_73090</name>
</gene>
<reference evidence="1 2" key="1">
    <citation type="journal article" date="2019" name="Int. J. Syst. Evol. Microbiol.">
        <title>The Global Catalogue of Microorganisms (GCM) 10K type strain sequencing project: providing services to taxonomists for standard genome sequencing and annotation.</title>
        <authorList>
            <consortium name="The Broad Institute Genomics Platform"/>
            <consortium name="The Broad Institute Genome Sequencing Center for Infectious Disease"/>
            <person name="Wu L."/>
            <person name="Ma J."/>
        </authorList>
    </citation>
    <scope>NUCLEOTIDE SEQUENCE [LARGE SCALE GENOMIC DNA]</scope>
    <source>
        <strain evidence="1 2">JCM 14559</strain>
    </source>
</reference>
<evidence type="ECO:0000313" key="1">
    <source>
        <dbReference type="EMBL" id="GAA2122543.1"/>
    </source>
</evidence>
<accession>A0ABN2Y6Z8</accession>
<evidence type="ECO:0008006" key="3">
    <source>
        <dbReference type="Google" id="ProtNLM"/>
    </source>
</evidence>
<dbReference type="EMBL" id="BAAANS010000086">
    <property type="protein sequence ID" value="GAA2122543.1"/>
    <property type="molecule type" value="Genomic_DNA"/>
</dbReference>